<evidence type="ECO:0000313" key="3">
    <source>
        <dbReference type="Proteomes" id="UP001607302"/>
    </source>
</evidence>
<dbReference type="EMBL" id="JAUDFV010000151">
    <property type="protein sequence ID" value="KAL2719032.1"/>
    <property type="molecule type" value="Genomic_DNA"/>
</dbReference>
<dbReference type="Proteomes" id="UP001607302">
    <property type="component" value="Unassembled WGS sequence"/>
</dbReference>
<keyword evidence="3" id="KW-1185">Reference proteome</keyword>
<name>A0ABD2AFF8_VESSQ</name>
<dbReference type="AlphaFoldDB" id="A0ABD2AFF8"/>
<sequence>MDVQKEKSNDDIQLEQTTTPTTLAPTAKTSTKDKDLKINEFHFPDLNFYGKSLKCLPPLTSIPLKDKTLRI</sequence>
<feature type="compositionally biased region" description="Basic and acidic residues" evidence="1">
    <location>
        <begin position="1"/>
        <end position="10"/>
    </location>
</feature>
<organism evidence="2 3">
    <name type="scientific">Vespula squamosa</name>
    <name type="common">Southern yellow jacket</name>
    <name type="synonym">Wasp</name>
    <dbReference type="NCBI Taxonomy" id="30214"/>
    <lineage>
        <taxon>Eukaryota</taxon>
        <taxon>Metazoa</taxon>
        <taxon>Ecdysozoa</taxon>
        <taxon>Arthropoda</taxon>
        <taxon>Hexapoda</taxon>
        <taxon>Insecta</taxon>
        <taxon>Pterygota</taxon>
        <taxon>Neoptera</taxon>
        <taxon>Endopterygota</taxon>
        <taxon>Hymenoptera</taxon>
        <taxon>Apocrita</taxon>
        <taxon>Aculeata</taxon>
        <taxon>Vespoidea</taxon>
        <taxon>Vespidae</taxon>
        <taxon>Vespinae</taxon>
        <taxon>Vespula</taxon>
    </lineage>
</organism>
<feature type="region of interest" description="Disordered" evidence="1">
    <location>
        <begin position="1"/>
        <end position="30"/>
    </location>
</feature>
<accession>A0ABD2AFF8</accession>
<comment type="caution">
    <text evidence="2">The sequence shown here is derived from an EMBL/GenBank/DDBJ whole genome shotgun (WGS) entry which is preliminary data.</text>
</comment>
<protein>
    <submittedName>
        <fullName evidence="2">Uncharacterized protein</fullName>
    </submittedName>
</protein>
<gene>
    <name evidence="2" type="ORF">V1478_011451</name>
</gene>
<proteinExistence type="predicted"/>
<evidence type="ECO:0000256" key="1">
    <source>
        <dbReference type="SAM" id="MobiDB-lite"/>
    </source>
</evidence>
<feature type="compositionally biased region" description="Low complexity" evidence="1">
    <location>
        <begin position="17"/>
        <end position="29"/>
    </location>
</feature>
<reference evidence="2 3" key="1">
    <citation type="journal article" date="2024" name="Ann. Entomol. Soc. Am.">
        <title>Genomic analyses of the southern and eastern yellowjacket wasps (Hymenoptera: Vespidae) reveal evolutionary signatures of social life.</title>
        <authorList>
            <person name="Catto M.A."/>
            <person name="Caine P.B."/>
            <person name="Orr S.E."/>
            <person name="Hunt B.G."/>
            <person name="Goodisman M.A.D."/>
        </authorList>
    </citation>
    <scope>NUCLEOTIDE SEQUENCE [LARGE SCALE GENOMIC DNA]</scope>
    <source>
        <strain evidence="2">233</strain>
        <tissue evidence="2">Head and thorax</tissue>
    </source>
</reference>
<evidence type="ECO:0000313" key="2">
    <source>
        <dbReference type="EMBL" id="KAL2719032.1"/>
    </source>
</evidence>